<proteinExistence type="predicted"/>
<organism evidence="3 4">
    <name type="scientific">Dysosmobacter welbionis</name>
    <dbReference type="NCBI Taxonomy" id="2093857"/>
    <lineage>
        <taxon>Bacteria</taxon>
        <taxon>Bacillati</taxon>
        <taxon>Bacillota</taxon>
        <taxon>Clostridia</taxon>
        <taxon>Eubacteriales</taxon>
        <taxon>Oscillospiraceae</taxon>
        <taxon>Dysosmobacter</taxon>
    </lineage>
</organism>
<dbReference type="Gene3D" id="3.40.1610.10">
    <property type="entry name" value="CV3147-like domain"/>
    <property type="match status" value="1"/>
</dbReference>
<keyword evidence="4" id="KW-1185">Reference proteome</keyword>
<dbReference type="Proteomes" id="UP000298642">
    <property type="component" value="Chromosome"/>
</dbReference>
<dbReference type="InterPro" id="IPR010318">
    <property type="entry name" value="S-Me-THD_N"/>
</dbReference>
<dbReference type="SUPFAM" id="SSF160991">
    <property type="entry name" value="CV3147-like"/>
    <property type="match status" value="1"/>
</dbReference>
<feature type="domain" description="S-Me-THD N-terminal" evidence="1">
    <location>
        <begin position="10"/>
        <end position="181"/>
    </location>
</feature>
<evidence type="ECO:0000259" key="1">
    <source>
        <dbReference type="Pfam" id="PF06032"/>
    </source>
</evidence>
<dbReference type="GeneID" id="89523533"/>
<dbReference type="AlphaFoldDB" id="A0A4D7AUR1"/>
<dbReference type="RefSeq" id="WP_025544120.1">
    <property type="nucleotide sequence ID" value="NZ_CP034413.3"/>
</dbReference>
<dbReference type="KEGG" id="obj:EIO64_08840"/>
<dbReference type="InterPro" id="IPR027479">
    <property type="entry name" value="S-Me-THD_N_sf"/>
</dbReference>
<protein>
    <submittedName>
        <fullName evidence="3">DUF917 domain-containing protein</fullName>
    </submittedName>
</protein>
<accession>A0A4D7AUR1</accession>
<dbReference type="Pfam" id="PF06032">
    <property type="entry name" value="S-Me-THD_N"/>
    <property type="match status" value="1"/>
</dbReference>
<dbReference type="InterPro" id="IPR024071">
    <property type="entry name" value="S-Me-THD_C_sf"/>
</dbReference>
<reference evidence="4" key="1">
    <citation type="submission" date="2018-12" db="EMBL/GenBank/DDBJ databases">
        <title>Dusodibacter welbiota gen. nov., sp. nov., isolated from human faeces and emended description of the Oscillibacter genus.</title>
        <authorList>
            <person name="Le Roy T."/>
            <person name="Van der Smissen P."/>
            <person name="Delzenne N."/>
            <person name="Muccioli G."/>
            <person name="Collet J.F."/>
            <person name="Cani P.D."/>
        </authorList>
    </citation>
    <scope>NUCLEOTIDE SEQUENCE [LARGE SCALE GENOMIC DNA]</scope>
    <source>
        <strain evidence="4">J115</strain>
    </source>
</reference>
<name>A0A4D7AUR1_9FIRM</name>
<gene>
    <name evidence="3" type="ORF">EIO64_08840</name>
</gene>
<evidence type="ECO:0000259" key="2">
    <source>
        <dbReference type="Pfam" id="PF20906"/>
    </source>
</evidence>
<dbReference type="Gene3D" id="2.40.390.10">
    <property type="entry name" value="CV3147-like"/>
    <property type="match status" value="1"/>
</dbReference>
<dbReference type="EMBL" id="CP034413">
    <property type="protein sequence ID" value="QCI59320.1"/>
    <property type="molecule type" value="Genomic_DNA"/>
</dbReference>
<dbReference type="InterPro" id="IPR048350">
    <property type="entry name" value="S-Me-THD-like_C"/>
</dbReference>
<evidence type="ECO:0000313" key="3">
    <source>
        <dbReference type="EMBL" id="QCI59320.1"/>
    </source>
</evidence>
<feature type="domain" description="S-Me-THD-like C-terminal" evidence="2">
    <location>
        <begin position="188"/>
        <end position="373"/>
    </location>
</feature>
<sequence>MVAFELKTKQDIQDFATGCCFFGCGGGGDPEAGIVALTEVLEKGKPLQVTSFDDLKDDDTYASVFLMGSIAPKTDEIIAKQKRNGVPVDPPYSPQEMLSKSLDVLEEYTGKKISALFAIELGGGNSCMPMSVGFDKGLTYIDADAAGRAYPQMTQALPLVMDKPCLPVAIVNGYGDTNILTRCVNSQMIERNGKMLADSGFGMVAHACYIMSGKEVKDALVPGTLSQCFKIGKTIREANEVGKDPVAAAAEAAGGYVLAKTKMVKKEGKTIDGLYYGTLELEGVDEFAGNTYKLWFENEYHVMWKNGKPWITSPDIVQCVDTKTCHPLTNTVIEVGDFVSIVGVPAREQYNSGKPFSVMNPRYYDFEFDHVPMAEVLRQENA</sequence>
<evidence type="ECO:0000313" key="4">
    <source>
        <dbReference type="Proteomes" id="UP000298642"/>
    </source>
</evidence>
<dbReference type="Pfam" id="PF20906">
    <property type="entry name" value="S-Me-THD_C"/>
    <property type="match status" value="1"/>
</dbReference>